<proteinExistence type="predicted"/>
<keyword evidence="2" id="KW-1185">Reference proteome</keyword>
<feature type="non-terminal residue" evidence="1">
    <location>
        <position position="322"/>
    </location>
</feature>
<dbReference type="Proteomes" id="UP001151582">
    <property type="component" value="Unassembled WGS sequence"/>
</dbReference>
<dbReference type="EMBL" id="JANBQB010000539">
    <property type="protein sequence ID" value="KAJ1975338.1"/>
    <property type="molecule type" value="Genomic_DNA"/>
</dbReference>
<dbReference type="AlphaFoldDB" id="A0A9W8E7B0"/>
<evidence type="ECO:0000313" key="2">
    <source>
        <dbReference type="Proteomes" id="UP001151582"/>
    </source>
</evidence>
<evidence type="ECO:0000313" key="1">
    <source>
        <dbReference type="EMBL" id="KAJ1975338.1"/>
    </source>
</evidence>
<gene>
    <name evidence="1" type="ORF">H4R34_004378</name>
</gene>
<organism evidence="1 2">
    <name type="scientific">Dimargaris verticillata</name>
    <dbReference type="NCBI Taxonomy" id="2761393"/>
    <lineage>
        <taxon>Eukaryota</taxon>
        <taxon>Fungi</taxon>
        <taxon>Fungi incertae sedis</taxon>
        <taxon>Zoopagomycota</taxon>
        <taxon>Kickxellomycotina</taxon>
        <taxon>Dimargaritomycetes</taxon>
        <taxon>Dimargaritales</taxon>
        <taxon>Dimargaritaceae</taxon>
        <taxon>Dimargaris</taxon>
    </lineage>
</organism>
<accession>A0A9W8E7B0</accession>
<name>A0A9W8E7B0_9FUNG</name>
<protein>
    <submittedName>
        <fullName evidence="1">Uncharacterized protein</fullName>
    </submittedName>
</protein>
<reference evidence="1" key="1">
    <citation type="submission" date="2022-07" db="EMBL/GenBank/DDBJ databases">
        <title>Phylogenomic reconstructions and comparative analyses of Kickxellomycotina fungi.</title>
        <authorList>
            <person name="Reynolds N.K."/>
            <person name="Stajich J.E."/>
            <person name="Barry K."/>
            <person name="Grigoriev I.V."/>
            <person name="Crous P."/>
            <person name="Smith M.E."/>
        </authorList>
    </citation>
    <scope>NUCLEOTIDE SEQUENCE</scope>
    <source>
        <strain evidence="1">RSA 567</strain>
    </source>
</reference>
<sequence>FKAVGNLGATSQGFKKLVNHLNDVYNIDEVYDPLLGYLNLPKVQGDRAFVGLYILLTGAQFELRDMIIKFRNWMRSGENGRESMALKYPDLFTGRIPQPKSEELLANPWSRGDYMTKWVDLGGIKHGLFQLGKQSKIGYIITVVKMFLRALNSEDLLKNFEIIGGLAPHEQGLNHQARPATVATSPRDVRVSTYQFWLEAIGSNDVKRLRYYLTNMLLFNVVPLIISQVLHRNQEEALALVNDLMQLPDFIKFTQADPFKTDPLNAPNYFEFIVMHEIRRKPPGYEAFINRYKPSVGVCCDDDMLKGQSYLLTKRMFGWTVF</sequence>
<comment type="caution">
    <text evidence="1">The sequence shown here is derived from an EMBL/GenBank/DDBJ whole genome shotgun (WGS) entry which is preliminary data.</text>
</comment>